<evidence type="ECO:0000313" key="2">
    <source>
        <dbReference type="Proteomes" id="UP000326837"/>
    </source>
</evidence>
<dbReference type="Proteomes" id="UP000326837">
    <property type="component" value="Chromosome"/>
</dbReference>
<proteinExistence type="predicted"/>
<dbReference type="EMBL" id="AP021861">
    <property type="protein sequence ID" value="BBO35673.1"/>
    <property type="molecule type" value="Genomic_DNA"/>
</dbReference>
<organism evidence="1 2">
    <name type="scientific">Lacipirellula parvula</name>
    <dbReference type="NCBI Taxonomy" id="2650471"/>
    <lineage>
        <taxon>Bacteria</taxon>
        <taxon>Pseudomonadati</taxon>
        <taxon>Planctomycetota</taxon>
        <taxon>Planctomycetia</taxon>
        <taxon>Pirellulales</taxon>
        <taxon>Lacipirellulaceae</taxon>
        <taxon>Lacipirellula</taxon>
    </lineage>
</organism>
<evidence type="ECO:0000313" key="1">
    <source>
        <dbReference type="EMBL" id="BBO35673.1"/>
    </source>
</evidence>
<sequence>MRGMKAVLVINLAIGLILLSWAAVSDAFASALASNLAFELYDESLKIQPIDYNDLVDCLRRATRTDAAICAVTGVAIIATSSLGLWLNARRPAPPDPGRESGG</sequence>
<name>A0A5K7XM72_9BACT</name>
<reference evidence="2" key="1">
    <citation type="submission" date="2019-10" db="EMBL/GenBank/DDBJ databases">
        <title>Lacipirellula parvula gen. nov., sp. nov., representing a lineage of planctomycetes widespread in freshwater anoxic habitats, and description of the family Lacipirellulaceae.</title>
        <authorList>
            <person name="Dedysh S.N."/>
            <person name="Kulichevskaya I.S."/>
            <person name="Beletsky A.V."/>
            <person name="Rakitin A.L."/>
            <person name="Mardanov A.V."/>
            <person name="Ivanova A.A."/>
            <person name="Saltykova V.X."/>
            <person name="Rijpstra W.I.C."/>
            <person name="Sinninghe Damste J.S."/>
            <person name="Ravin N.V."/>
        </authorList>
    </citation>
    <scope>NUCLEOTIDE SEQUENCE [LARGE SCALE GENOMIC DNA]</scope>
    <source>
        <strain evidence="2">PX69</strain>
    </source>
</reference>
<dbReference type="KEGG" id="lpav:PLANPX_5285"/>
<accession>A0A5K7XM72</accession>
<keyword evidence="2" id="KW-1185">Reference proteome</keyword>
<gene>
    <name evidence="1" type="ORF">PLANPX_5285</name>
</gene>
<protein>
    <submittedName>
        <fullName evidence="1">Uncharacterized protein</fullName>
    </submittedName>
</protein>
<dbReference type="AlphaFoldDB" id="A0A5K7XM72"/>